<dbReference type="EMBL" id="ACIL03000017">
    <property type="protein sequence ID" value="ESL01960.1"/>
    <property type="molecule type" value="Genomic_DNA"/>
</dbReference>
<feature type="transmembrane region" description="Helical" evidence="8">
    <location>
        <begin position="7"/>
        <end position="25"/>
    </location>
</feature>
<dbReference type="STRING" id="592026.GCWU0000282_002778"/>
<dbReference type="PANTHER" id="PTHR30433">
    <property type="entry name" value="CHEMOTAXIS PROTEIN MOTA"/>
    <property type="match status" value="1"/>
</dbReference>
<protein>
    <submittedName>
        <fullName evidence="10">Putative chemotaxis protein MotA</fullName>
    </submittedName>
</protein>
<organism evidence="10 11">
    <name type="scientific">Catonella morbi ATCC 51271</name>
    <dbReference type="NCBI Taxonomy" id="592026"/>
    <lineage>
        <taxon>Bacteria</taxon>
        <taxon>Bacillati</taxon>
        <taxon>Bacillota</taxon>
        <taxon>Clostridia</taxon>
        <taxon>Lachnospirales</taxon>
        <taxon>Lachnospiraceae</taxon>
        <taxon>Catonella</taxon>
    </lineage>
</organism>
<evidence type="ECO:0000256" key="4">
    <source>
        <dbReference type="ARBA" id="ARBA00022475"/>
    </source>
</evidence>
<evidence type="ECO:0000256" key="5">
    <source>
        <dbReference type="ARBA" id="ARBA00022692"/>
    </source>
</evidence>
<accession>V2Z4W0</accession>
<dbReference type="HOGENOM" id="CLU_079895_1_0_9"/>
<dbReference type="AlphaFoldDB" id="V2Z4W0"/>
<dbReference type="Proteomes" id="UP000018227">
    <property type="component" value="Unassembled WGS sequence"/>
</dbReference>
<keyword evidence="3" id="KW-0813">Transport</keyword>
<evidence type="ECO:0000313" key="10">
    <source>
        <dbReference type="EMBL" id="ESL01960.1"/>
    </source>
</evidence>
<dbReference type="GO" id="GO:0006935">
    <property type="term" value="P:chemotaxis"/>
    <property type="evidence" value="ECO:0007669"/>
    <property type="project" value="InterPro"/>
</dbReference>
<dbReference type="InterPro" id="IPR000540">
    <property type="entry name" value="Flag_MotA_CS"/>
</dbReference>
<dbReference type="Pfam" id="PF01618">
    <property type="entry name" value="MotA_ExbB"/>
    <property type="match status" value="1"/>
</dbReference>
<keyword evidence="7 8" id="KW-0472">Membrane</keyword>
<evidence type="ECO:0000259" key="9">
    <source>
        <dbReference type="Pfam" id="PF01618"/>
    </source>
</evidence>
<dbReference type="GO" id="GO:0005886">
    <property type="term" value="C:plasma membrane"/>
    <property type="evidence" value="ECO:0007669"/>
    <property type="project" value="UniProtKB-SubCell"/>
</dbReference>
<evidence type="ECO:0000256" key="8">
    <source>
        <dbReference type="SAM" id="Phobius"/>
    </source>
</evidence>
<dbReference type="GO" id="GO:0071978">
    <property type="term" value="P:bacterial-type flagellum-dependent swarming motility"/>
    <property type="evidence" value="ECO:0007669"/>
    <property type="project" value="InterPro"/>
</dbReference>
<feature type="transmembrane region" description="Helical" evidence="8">
    <location>
        <begin position="31"/>
        <end position="53"/>
    </location>
</feature>
<comment type="similarity">
    <text evidence="2">Belongs to the MotA family.</text>
</comment>
<keyword evidence="4" id="KW-1003">Cell membrane</keyword>
<comment type="subcellular location">
    <subcellularLocation>
        <location evidence="1">Cell membrane</location>
        <topology evidence="1">Multi-pass membrane protein</topology>
    </subcellularLocation>
</comment>
<evidence type="ECO:0000313" key="11">
    <source>
        <dbReference type="Proteomes" id="UP000018227"/>
    </source>
</evidence>
<name>V2Z4W0_9FIRM</name>
<dbReference type="PROSITE" id="PS01307">
    <property type="entry name" value="MOTA"/>
    <property type="match status" value="1"/>
</dbReference>
<evidence type="ECO:0000256" key="6">
    <source>
        <dbReference type="ARBA" id="ARBA00022989"/>
    </source>
</evidence>
<reference evidence="10 11" key="1">
    <citation type="submission" date="2013-06" db="EMBL/GenBank/DDBJ databases">
        <authorList>
            <person name="Weinstock G."/>
            <person name="Sodergren E."/>
            <person name="Clifton S."/>
            <person name="Fulton L."/>
            <person name="Fulton B."/>
            <person name="Courtney L."/>
            <person name="Fronick C."/>
            <person name="Harrison M."/>
            <person name="Strong C."/>
            <person name="Farmer C."/>
            <person name="Delahaunty K."/>
            <person name="Markovic C."/>
            <person name="Hall O."/>
            <person name="Minx P."/>
            <person name="Tomlinson C."/>
            <person name="Mitreva M."/>
            <person name="Nelson J."/>
            <person name="Hou S."/>
            <person name="Wollam A."/>
            <person name="Pepin K.H."/>
            <person name="Johnson M."/>
            <person name="Bhonagiri V."/>
            <person name="Nash W.E."/>
            <person name="Warren W."/>
            <person name="Chinwalla A."/>
            <person name="Mardis E.R."/>
            <person name="Wilson R.K."/>
        </authorList>
    </citation>
    <scope>NUCLEOTIDE SEQUENCE [LARGE SCALE GENOMIC DNA]</scope>
    <source>
        <strain evidence="10 11">ATCC 51271</strain>
    </source>
</reference>
<comment type="caution">
    <text evidence="10">The sequence shown here is derived from an EMBL/GenBank/DDBJ whole genome shotgun (WGS) entry which is preliminary data.</text>
</comment>
<feature type="transmembrane region" description="Helical" evidence="8">
    <location>
        <begin position="153"/>
        <end position="175"/>
    </location>
</feature>
<evidence type="ECO:0000256" key="3">
    <source>
        <dbReference type="ARBA" id="ARBA00022448"/>
    </source>
</evidence>
<dbReference type="InterPro" id="IPR047055">
    <property type="entry name" value="MotA-like"/>
</dbReference>
<proteinExistence type="inferred from homology"/>
<gene>
    <name evidence="10" type="ORF">GCWU0000282_002778</name>
</gene>
<dbReference type="InterPro" id="IPR002898">
    <property type="entry name" value="MotA_ExbB_proton_chnl"/>
</dbReference>
<feature type="domain" description="MotA/TolQ/ExbB proton channel" evidence="9">
    <location>
        <begin position="105"/>
        <end position="221"/>
    </location>
</feature>
<evidence type="ECO:0000256" key="1">
    <source>
        <dbReference type="ARBA" id="ARBA00004651"/>
    </source>
</evidence>
<feature type="transmembrane region" description="Helical" evidence="8">
    <location>
        <begin position="181"/>
        <end position="203"/>
    </location>
</feature>
<dbReference type="PANTHER" id="PTHR30433:SF2">
    <property type="entry name" value="MOTILITY PROTEIN A"/>
    <property type="match status" value="1"/>
</dbReference>
<evidence type="ECO:0000256" key="7">
    <source>
        <dbReference type="ARBA" id="ARBA00023136"/>
    </source>
</evidence>
<dbReference type="eggNOG" id="COG1291">
    <property type="taxonomic scope" value="Bacteria"/>
</dbReference>
<keyword evidence="11" id="KW-1185">Reference proteome</keyword>
<sequence length="265" mass="28267">MTGLDIATLLGLVISLGLVLFSIMMNNPAAIFGFLDLPSALITFGGAFMIVLASCKNIGEFVGGLKSFGLTLKPVNFNQSEVIKGIINLSNIARKDGLLALEEASQNIEDPFLKKGILLIVDGTDPELVRGILETEISCIEDRHKAKFGFWETLAAMGPAWGMIGTLIGLVNMLANLSDPSAIGPAMAIALITTFYGSFLANWMCAPVTNKLKGNSAEEIMLKGIMVEGILSIQAGENPRVIEEKLKSFLTPAEREAFSEGGGEE</sequence>
<evidence type="ECO:0000256" key="2">
    <source>
        <dbReference type="ARBA" id="ARBA00008038"/>
    </source>
</evidence>
<keyword evidence="5 8" id="KW-0812">Transmembrane</keyword>
<keyword evidence="6 8" id="KW-1133">Transmembrane helix</keyword>